<evidence type="ECO:0000313" key="8">
    <source>
        <dbReference type="EMBL" id="MBC2959275.1"/>
    </source>
</evidence>
<keyword evidence="7" id="KW-0813">Transport</keyword>
<evidence type="ECO:0000256" key="5">
    <source>
        <dbReference type="ARBA" id="ARBA00023010"/>
    </source>
</evidence>
<dbReference type="PANTHER" id="PTHR30371:SF0">
    <property type="entry name" value="SEC-INDEPENDENT PROTEIN TRANSLOCASE PROTEIN TATC, CHLOROPLASTIC-RELATED"/>
    <property type="match status" value="1"/>
</dbReference>
<dbReference type="PRINTS" id="PR01840">
    <property type="entry name" value="TATCFAMILY"/>
</dbReference>
<feature type="transmembrane region" description="Helical" evidence="7">
    <location>
        <begin position="37"/>
        <end position="55"/>
    </location>
</feature>
<evidence type="ECO:0000256" key="6">
    <source>
        <dbReference type="ARBA" id="ARBA00023136"/>
    </source>
</evidence>
<feature type="transmembrane region" description="Helical" evidence="7">
    <location>
        <begin position="132"/>
        <end position="152"/>
    </location>
</feature>
<dbReference type="RefSeq" id="WP_186344510.1">
    <property type="nucleotide sequence ID" value="NZ_BMMR01000001.1"/>
</dbReference>
<sequence>MSISGVLDLFRGRPHHPVGADGRMALSDHLRELRARLLKATVFFLIAFVIGLVVYDPWLLDLILDPYNDAQAALEGQAETKAYIASAGGPLLLQLKLAGVAAIVASSPFWLYQIWAFIVPGLHAHERRWTRVFAAIAGPIFFLGVGTGYYVLPKGLEVLIGFTPDGLENLVEFGEYFGFFTRMLLVFGVAFEIPLFVIMLNLAGVVSGKALGRYRPWIIIGTFVFAAVATPSTDPFSMLMLALPMLLLFVVAEVIARLVDRSRGRGADRTDQWDDDALSPL</sequence>
<dbReference type="NCBIfam" id="TIGR00945">
    <property type="entry name" value="tatC"/>
    <property type="match status" value="1"/>
</dbReference>
<protein>
    <recommendedName>
        <fullName evidence="7">Sec-independent protein translocase protein TatC</fullName>
    </recommendedName>
</protein>
<dbReference type="Pfam" id="PF00902">
    <property type="entry name" value="TatC"/>
    <property type="match status" value="1"/>
</dbReference>
<dbReference type="EMBL" id="JACMYC010000001">
    <property type="protein sequence ID" value="MBC2959275.1"/>
    <property type="molecule type" value="Genomic_DNA"/>
</dbReference>
<feature type="transmembrane region" description="Helical" evidence="7">
    <location>
        <begin position="238"/>
        <end position="259"/>
    </location>
</feature>
<feature type="transmembrane region" description="Helical" evidence="7">
    <location>
        <begin position="214"/>
        <end position="232"/>
    </location>
</feature>
<keyword evidence="2 7" id="KW-0812">Transmembrane</keyword>
<dbReference type="Proteomes" id="UP000604001">
    <property type="component" value="Unassembled WGS sequence"/>
</dbReference>
<evidence type="ECO:0000256" key="2">
    <source>
        <dbReference type="ARBA" id="ARBA00022692"/>
    </source>
</evidence>
<comment type="function">
    <text evidence="7">Part of the twin-arginine translocation (Tat) system that transports large folded proteins containing a characteristic twin-arginine motif in their signal peptide across membranes. Together with TatB, TatC is part of a receptor directly interacting with Tat signal peptides.</text>
</comment>
<accession>A0ABR6U4P6</accession>
<comment type="subunit">
    <text evidence="7">The Tat system comprises two distinct complexes: a TatABC complex, containing multiple copies of TatA, TatB and TatC subunits, and a separate TatA complex, containing only TatA subunits. Substrates initially bind to the TatABC complex, which probably triggers association of the separate TatA complex to form the active translocon.</text>
</comment>
<keyword evidence="5 7" id="KW-0811">Translocation</keyword>
<keyword evidence="7" id="KW-1003">Cell membrane</keyword>
<feature type="transmembrane region" description="Helical" evidence="7">
    <location>
        <begin position="97"/>
        <end position="120"/>
    </location>
</feature>
<reference evidence="8 9" key="1">
    <citation type="submission" date="2020-08" db="EMBL/GenBank/DDBJ databases">
        <title>novel species in genus Nocardioides.</title>
        <authorList>
            <person name="Zhang G."/>
        </authorList>
    </citation>
    <scope>NUCLEOTIDE SEQUENCE [LARGE SCALE GENOMIC DNA]</scope>
    <source>
        <strain evidence="8 9">SC8A-24</strain>
    </source>
</reference>
<dbReference type="HAMAP" id="MF_00902">
    <property type="entry name" value="TatC"/>
    <property type="match status" value="1"/>
</dbReference>
<evidence type="ECO:0000256" key="3">
    <source>
        <dbReference type="ARBA" id="ARBA00022927"/>
    </source>
</evidence>
<keyword evidence="4 7" id="KW-1133">Transmembrane helix</keyword>
<dbReference type="InterPro" id="IPR002033">
    <property type="entry name" value="TatC"/>
</dbReference>
<comment type="subcellular location">
    <subcellularLocation>
        <location evidence="7">Cell membrane</location>
        <topology evidence="7">Multi-pass membrane protein</topology>
    </subcellularLocation>
    <subcellularLocation>
        <location evidence="1">Membrane</location>
        <topology evidence="1">Multi-pass membrane protein</topology>
    </subcellularLocation>
</comment>
<evidence type="ECO:0000256" key="4">
    <source>
        <dbReference type="ARBA" id="ARBA00022989"/>
    </source>
</evidence>
<evidence type="ECO:0000256" key="7">
    <source>
        <dbReference type="HAMAP-Rule" id="MF_00902"/>
    </source>
</evidence>
<evidence type="ECO:0000256" key="1">
    <source>
        <dbReference type="ARBA" id="ARBA00004141"/>
    </source>
</evidence>
<organism evidence="8 9">
    <name type="scientific">Nocardioides deserti</name>
    <dbReference type="NCBI Taxonomy" id="1588644"/>
    <lineage>
        <taxon>Bacteria</taxon>
        <taxon>Bacillati</taxon>
        <taxon>Actinomycetota</taxon>
        <taxon>Actinomycetes</taxon>
        <taxon>Propionibacteriales</taxon>
        <taxon>Nocardioidaceae</taxon>
        <taxon>Nocardioides</taxon>
    </lineage>
</organism>
<keyword evidence="9" id="KW-1185">Reference proteome</keyword>
<gene>
    <name evidence="7 8" type="primary">tatC</name>
    <name evidence="8" type="ORF">H7344_03055</name>
</gene>
<keyword evidence="3 7" id="KW-0653">Protein transport</keyword>
<feature type="transmembrane region" description="Helical" evidence="7">
    <location>
        <begin position="179"/>
        <end position="202"/>
    </location>
</feature>
<comment type="caution">
    <text evidence="8">The sequence shown here is derived from an EMBL/GenBank/DDBJ whole genome shotgun (WGS) entry which is preliminary data.</text>
</comment>
<proteinExistence type="inferred from homology"/>
<comment type="similarity">
    <text evidence="7">Belongs to the TatC family.</text>
</comment>
<dbReference type="PANTHER" id="PTHR30371">
    <property type="entry name" value="SEC-INDEPENDENT PROTEIN TRANSLOCASE PROTEIN TATC"/>
    <property type="match status" value="1"/>
</dbReference>
<keyword evidence="6 7" id="KW-0472">Membrane</keyword>
<name>A0ABR6U4P6_9ACTN</name>
<evidence type="ECO:0000313" key="9">
    <source>
        <dbReference type="Proteomes" id="UP000604001"/>
    </source>
</evidence>